<evidence type="ECO:0000256" key="4">
    <source>
        <dbReference type="SAM" id="MobiDB-lite"/>
    </source>
</evidence>
<dbReference type="InterPro" id="IPR017930">
    <property type="entry name" value="Myb_dom"/>
</dbReference>
<dbReference type="PROSITE" id="PS50090">
    <property type="entry name" value="MYB_LIKE"/>
    <property type="match status" value="2"/>
</dbReference>
<feature type="compositionally biased region" description="Polar residues" evidence="4">
    <location>
        <begin position="1090"/>
        <end position="1109"/>
    </location>
</feature>
<evidence type="ECO:0000256" key="3">
    <source>
        <dbReference type="ARBA" id="ARBA00023242"/>
    </source>
</evidence>
<dbReference type="SMART" id="SM00717">
    <property type="entry name" value="SANT"/>
    <property type="match status" value="2"/>
</dbReference>
<dbReference type="Gene3D" id="1.10.10.60">
    <property type="entry name" value="Homeodomain-like"/>
    <property type="match status" value="2"/>
</dbReference>
<feature type="compositionally biased region" description="Acidic residues" evidence="4">
    <location>
        <begin position="257"/>
        <end position="267"/>
    </location>
</feature>
<feature type="compositionally biased region" description="Polar residues" evidence="4">
    <location>
        <begin position="933"/>
        <end position="948"/>
    </location>
</feature>
<feature type="region of interest" description="Disordered" evidence="4">
    <location>
        <begin position="354"/>
        <end position="604"/>
    </location>
</feature>
<feature type="compositionally biased region" description="Basic and acidic residues" evidence="4">
    <location>
        <begin position="423"/>
        <end position="442"/>
    </location>
</feature>
<feature type="domain" description="HTH myb-type" evidence="6">
    <location>
        <begin position="671"/>
        <end position="719"/>
    </location>
</feature>
<evidence type="ECO:0000313" key="8">
    <source>
        <dbReference type="Proteomes" id="UP000177798"/>
    </source>
</evidence>
<feature type="compositionally biased region" description="Basic residues" evidence="4">
    <location>
        <begin position="363"/>
        <end position="375"/>
    </location>
</feature>
<protein>
    <recommendedName>
        <fullName evidence="9">Myb-like domain-containing protein</fullName>
    </recommendedName>
</protein>
<feature type="compositionally biased region" description="Polar residues" evidence="4">
    <location>
        <begin position="383"/>
        <end position="395"/>
    </location>
</feature>
<evidence type="ECO:0000259" key="6">
    <source>
        <dbReference type="PROSITE" id="PS51294"/>
    </source>
</evidence>
<dbReference type="GO" id="GO:0003677">
    <property type="term" value="F:DNA binding"/>
    <property type="evidence" value="ECO:0007669"/>
    <property type="project" value="UniProtKB-KW"/>
</dbReference>
<dbReference type="OrthoDB" id="39591at2759"/>
<dbReference type="CDD" id="cd00167">
    <property type="entry name" value="SANT"/>
    <property type="match status" value="1"/>
</dbReference>
<feature type="domain" description="Myb-like" evidence="5">
    <location>
        <begin position="666"/>
        <end position="715"/>
    </location>
</feature>
<feature type="compositionally biased region" description="Basic residues" evidence="4">
    <location>
        <begin position="67"/>
        <end position="78"/>
    </location>
</feature>
<feature type="domain" description="Myb-like" evidence="5">
    <location>
        <begin position="717"/>
        <end position="795"/>
    </location>
</feature>
<evidence type="ECO:0000256" key="1">
    <source>
        <dbReference type="ARBA" id="ARBA00004123"/>
    </source>
</evidence>
<feature type="compositionally biased region" description="Acidic residues" evidence="4">
    <location>
        <begin position="1190"/>
        <end position="1199"/>
    </location>
</feature>
<dbReference type="InterPro" id="IPR051651">
    <property type="entry name" value="DMTF1_DNA-bind_reg"/>
</dbReference>
<evidence type="ECO:0008006" key="9">
    <source>
        <dbReference type="Google" id="ProtNLM"/>
    </source>
</evidence>
<accession>A0A1D9QGL7</accession>
<dbReference type="PANTHER" id="PTHR46380">
    <property type="entry name" value="CYCLIN-D-BINDING MYB-LIKE TRANSCRIPTION FACTOR 1"/>
    <property type="match status" value="1"/>
</dbReference>
<gene>
    <name evidence="7" type="ORF">sscle_12g088450</name>
</gene>
<feature type="compositionally biased region" description="Acidic residues" evidence="4">
    <location>
        <begin position="1020"/>
        <end position="1029"/>
    </location>
</feature>
<evidence type="ECO:0000256" key="2">
    <source>
        <dbReference type="ARBA" id="ARBA00023125"/>
    </source>
</evidence>
<sequence length="1238" mass="138526">MLGWAKGLFSSQVEINNSQADPIEDQPAKIIEGPKTESSFLEKDLVMETPRELKPGGMEELNGTSTKKSKKDKKKYKKMGGSASVLQRGYEIASSQGGAEDIGTSEQDSAILPTPASELSGKKEKRKRRKSHSNVHTEDPHENGQAAGSEASPSEQIGEQDLATAESELVNSKHSKSKQKRKHRKSRQEELQTEDEGYPLVEPLAAAQLADIEQQEREAEMPEDSIAQESTAIHSDSKKKNQRKKQKSSTSHSTALVEEEILPEEVEVQAGLTHGKEKSKKKRKSESEKPTSVGAIGTNDEGRDQDEIGNSVEKSTSDVLNNHSAEQIHLSKSNSGERKKLIYVEEPGAESNILDKPILPQAKGKKYITKPKTSKTSRPEASDANSAALLNQFTSARKDPQAEAEPIIPSAKALGKRPAVDQPVEHQSKKRKQIDSDSRNGDIRSMFSDDAQHKSSKVAASKTKQRARLSASNFEVSIPSPAVKTSRSGTEEMAAWTASDKRCASSGNGKDSSDDGSEFELEQPSDEAQVTRRKRYLPVDEPSLVELGTSKSGKKPKQLKPEKSSSTKPGKGKKESSNGVKPKRSRSQSVTRPKDGNGRLNEDETKRIADAVEFYRADNDLEQQAVNVIIQGNAITDGKKFWDFMTEEVPDVPKRNLQSWCRRNFHNYAARGVWTTEQDEELMEVFNRMPKKWSLIGAELNRLPDDCRDRWRNYLSVTNLELGPWKLQEEQQLRDAVKKCIELIREDRRRDGLLKPEEEDDDTYHEYDISWMKVSELMDLSRSHLQCYRKWKSIKAREHATTDDLIAERIVISNSWKNLKNYQEATKSLAAEKLQFLKAIRESKAGAESKIDWRAIDEKLDRNHDAMEMRICLRGLLQNITGHTNKPLQENVKLLIQAFEESAPHEPEGYVDLPFESTGLKKRTKRSKTSSLFENNPQLYDVGGSNSKSKMRHRMLNKDESLGNGQLDTFQVPDSAKKAKRAAVVKKPTKTFALSTERVMDSESDEDDGAPTSAQKPRPEEEEDDDDDVSEVRAKTKQISLKKHSQRVAKTEIFEDSSDDKQENRLESNSNSNLEPEDVERADAQDDSDNQVSDIETSQSTQFNLGGNDSNSKKKSHSIKKQLSNQDAKTAFDNSGYDHPPVDSSDDSEMEDPDEPQVPATPEYELQEGYSGIREQSADLDDSGQNYGMSEDEVEDDEESIMDNMSDIPAKVVKKKAPSVNGKRDVYFGKDASVDLDQ</sequence>
<feature type="region of interest" description="Disordered" evidence="4">
    <location>
        <begin position="922"/>
        <end position="978"/>
    </location>
</feature>
<name>A0A1D9QGL7_SCLS1</name>
<dbReference type="AlphaFoldDB" id="A0A1D9QGL7"/>
<dbReference type="PANTHER" id="PTHR46380:SF2">
    <property type="entry name" value="CYCLIN-D-BINDING MYB-LIKE TRANSCRIPTION FACTOR 1"/>
    <property type="match status" value="1"/>
</dbReference>
<dbReference type="Pfam" id="PF13921">
    <property type="entry name" value="Myb_DNA-bind_6"/>
    <property type="match status" value="1"/>
</dbReference>
<feature type="compositionally biased region" description="Polar residues" evidence="4">
    <location>
        <begin position="312"/>
        <end position="334"/>
    </location>
</feature>
<dbReference type="GO" id="GO:0005634">
    <property type="term" value="C:nucleus"/>
    <property type="evidence" value="ECO:0007669"/>
    <property type="project" value="UniProtKB-SubCell"/>
</dbReference>
<organism evidence="7 8">
    <name type="scientific">Sclerotinia sclerotiorum (strain ATCC 18683 / 1980 / Ss-1)</name>
    <name type="common">White mold</name>
    <name type="synonym">Whetzelinia sclerotiorum</name>
    <dbReference type="NCBI Taxonomy" id="665079"/>
    <lineage>
        <taxon>Eukaryota</taxon>
        <taxon>Fungi</taxon>
        <taxon>Dikarya</taxon>
        <taxon>Ascomycota</taxon>
        <taxon>Pezizomycotina</taxon>
        <taxon>Leotiomycetes</taxon>
        <taxon>Helotiales</taxon>
        <taxon>Sclerotiniaceae</taxon>
        <taxon>Sclerotinia</taxon>
    </lineage>
</organism>
<feature type="compositionally biased region" description="Basic residues" evidence="4">
    <location>
        <begin position="123"/>
        <end position="133"/>
    </location>
</feature>
<dbReference type="Proteomes" id="UP000177798">
    <property type="component" value="Chromosome 12"/>
</dbReference>
<proteinExistence type="predicted"/>
<keyword evidence="3" id="KW-0539">Nucleus</keyword>
<feature type="compositionally biased region" description="Basic residues" evidence="4">
    <location>
        <begin position="173"/>
        <end position="186"/>
    </location>
</feature>
<reference evidence="8" key="1">
    <citation type="journal article" date="2017" name="Genome Biol. Evol.">
        <title>The complete genome sequence of the phytopathogenic fungus Sclerotinia sclerotiorum reveals insights into the genome architecture of broad host range pathogens.</title>
        <authorList>
            <person name="Derbyshire M."/>
            <person name="Denton-Giles M."/>
            <person name="Hegedus D."/>
            <person name="Seifbarghy S."/>
            <person name="Rollins J."/>
            <person name="van Kan J."/>
            <person name="Seidl M.F."/>
            <person name="Faino L."/>
            <person name="Mbengue M."/>
            <person name="Navaud O."/>
            <person name="Raffaele S."/>
            <person name="Hammond-Kosack K."/>
            <person name="Heard S."/>
            <person name="Oliver R."/>
        </authorList>
    </citation>
    <scope>NUCLEOTIDE SEQUENCE [LARGE SCALE GENOMIC DNA]</scope>
    <source>
        <strain evidence="8">ATCC 18683 / 1980 / Ss-1</strain>
    </source>
</reference>
<dbReference type="SUPFAM" id="SSF46689">
    <property type="entry name" value="Homeodomain-like"/>
    <property type="match status" value="1"/>
</dbReference>
<dbReference type="InterPro" id="IPR009057">
    <property type="entry name" value="Homeodomain-like_sf"/>
</dbReference>
<dbReference type="PROSITE" id="PS51294">
    <property type="entry name" value="HTH_MYB"/>
    <property type="match status" value="1"/>
</dbReference>
<comment type="subcellular location">
    <subcellularLocation>
        <location evidence="1">Nucleus</location>
    </subcellularLocation>
</comment>
<feature type="compositionally biased region" description="Acidic residues" evidence="4">
    <location>
        <begin position="514"/>
        <end position="525"/>
    </location>
</feature>
<dbReference type="EMBL" id="CP017825">
    <property type="protein sequence ID" value="APA14075.1"/>
    <property type="molecule type" value="Genomic_DNA"/>
</dbReference>
<feature type="compositionally biased region" description="Basic and acidic residues" evidence="4">
    <location>
        <begin position="1049"/>
        <end position="1066"/>
    </location>
</feature>
<keyword evidence="2" id="KW-0238">DNA-binding</keyword>
<feature type="compositionally biased region" description="Acidic residues" evidence="4">
    <location>
        <begin position="1144"/>
        <end position="1155"/>
    </location>
</feature>
<dbReference type="VEuPathDB" id="FungiDB:sscle_12g088450"/>
<evidence type="ECO:0000259" key="5">
    <source>
        <dbReference type="PROSITE" id="PS50090"/>
    </source>
</evidence>
<feature type="region of interest" description="Disordered" evidence="4">
    <location>
        <begin position="994"/>
        <end position="1199"/>
    </location>
</feature>
<feature type="region of interest" description="Disordered" evidence="4">
    <location>
        <begin position="49"/>
        <end position="339"/>
    </location>
</feature>
<feature type="compositionally biased region" description="Basic and acidic residues" evidence="4">
    <location>
        <begin position="592"/>
        <end position="604"/>
    </location>
</feature>
<evidence type="ECO:0000313" key="7">
    <source>
        <dbReference type="EMBL" id="APA14075.1"/>
    </source>
</evidence>
<dbReference type="InterPro" id="IPR001005">
    <property type="entry name" value="SANT/Myb"/>
</dbReference>